<dbReference type="RefSeq" id="WP_147804302.1">
    <property type="nucleotide sequence ID" value="NZ_CP144914.1"/>
</dbReference>
<dbReference type="CDD" id="cd00845">
    <property type="entry name" value="MPP_UshA_N_like"/>
    <property type="match status" value="1"/>
</dbReference>
<dbReference type="InterPro" id="IPR029052">
    <property type="entry name" value="Metallo-depent_PP-like"/>
</dbReference>
<dbReference type="InterPro" id="IPR011240">
    <property type="entry name" value="Pesterase_YunD"/>
</dbReference>
<dbReference type="PRINTS" id="PR01607">
    <property type="entry name" value="APYRASEFAMLY"/>
</dbReference>
<dbReference type="GO" id="GO:0046872">
    <property type="term" value="F:metal ion binding"/>
    <property type="evidence" value="ECO:0007669"/>
    <property type="project" value="InterPro"/>
</dbReference>
<dbReference type="PIRSF" id="PIRSF036361">
    <property type="entry name" value="YunD"/>
    <property type="match status" value="1"/>
</dbReference>
<dbReference type="InterPro" id="IPR006146">
    <property type="entry name" value="5'-Nucleotdase_CS"/>
</dbReference>
<accession>A0A5C7F433</accession>
<keyword evidence="6" id="KW-1185">Reference proteome</keyword>
<dbReference type="Pfam" id="PF02872">
    <property type="entry name" value="5_nucleotid_C"/>
    <property type="match status" value="1"/>
</dbReference>
<keyword evidence="2 5" id="KW-0378">Hydrolase</keyword>
<keyword evidence="2" id="KW-0547">Nucleotide-binding</keyword>
<dbReference type="OrthoDB" id="9793179at2"/>
<evidence type="ECO:0000313" key="5">
    <source>
        <dbReference type="EMBL" id="WWD79444.1"/>
    </source>
</evidence>
<evidence type="ECO:0000259" key="4">
    <source>
        <dbReference type="Pfam" id="PF02872"/>
    </source>
</evidence>
<dbReference type="GO" id="GO:0009166">
    <property type="term" value="P:nucleotide catabolic process"/>
    <property type="evidence" value="ECO:0007669"/>
    <property type="project" value="InterPro"/>
</dbReference>
<evidence type="ECO:0000313" key="6">
    <source>
        <dbReference type="Proteomes" id="UP000321816"/>
    </source>
</evidence>
<dbReference type="Gene3D" id="3.90.780.10">
    <property type="entry name" value="5'-Nucleotidase, C-terminal domain"/>
    <property type="match status" value="1"/>
</dbReference>
<dbReference type="GO" id="GO:0008253">
    <property type="term" value="F:5'-nucleotidase activity"/>
    <property type="evidence" value="ECO:0007669"/>
    <property type="project" value="TreeGrafter"/>
</dbReference>
<protein>
    <submittedName>
        <fullName evidence="5">Bifunctional UDP-sugar hydrolase/5'-nucleotidase</fullName>
    </submittedName>
</protein>
<name>A0A5C7F433_9BACI</name>
<feature type="domain" description="Calcineurin-like phosphoesterase" evidence="3">
    <location>
        <begin position="5"/>
        <end position="204"/>
    </location>
</feature>
<dbReference type="GO" id="GO:0030288">
    <property type="term" value="C:outer membrane-bounded periplasmic space"/>
    <property type="evidence" value="ECO:0007669"/>
    <property type="project" value="TreeGrafter"/>
</dbReference>
<gene>
    <name evidence="5" type="ORF">FTX54_013725</name>
</gene>
<dbReference type="PANTHER" id="PTHR11575:SF23">
    <property type="entry name" value="5-NUCLEOTIDASE FAMILY PROTEIN"/>
    <property type="match status" value="1"/>
</dbReference>
<dbReference type="Pfam" id="PF00149">
    <property type="entry name" value="Metallophos"/>
    <property type="match status" value="1"/>
</dbReference>
<dbReference type="PANTHER" id="PTHR11575">
    <property type="entry name" value="5'-NUCLEOTIDASE-RELATED"/>
    <property type="match status" value="1"/>
</dbReference>
<evidence type="ECO:0000259" key="3">
    <source>
        <dbReference type="Pfam" id="PF00149"/>
    </source>
</evidence>
<proteinExistence type="inferred from homology"/>
<organism evidence="5 6">
    <name type="scientific">Alkalicoccus halolimnae</name>
    <dbReference type="NCBI Taxonomy" id="1667239"/>
    <lineage>
        <taxon>Bacteria</taxon>
        <taxon>Bacillati</taxon>
        <taxon>Bacillota</taxon>
        <taxon>Bacilli</taxon>
        <taxon>Bacillales</taxon>
        <taxon>Bacillaceae</taxon>
        <taxon>Alkalicoccus</taxon>
    </lineage>
</organism>
<dbReference type="SUPFAM" id="SSF55816">
    <property type="entry name" value="5'-nucleotidase (syn. UDP-sugar hydrolase), C-terminal domain"/>
    <property type="match status" value="1"/>
</dbReference>
<dbReference type="Proteomes" id="UP000321816">
    <property type="component" value="Chromosome"/>
</dbReference>
<feature type="domain" description="5'-Nucleotidase C-terminal" evidence="4">
    <location>
        <begin position="286"/>
        <end position="417"/>
    </location>
</feature>
<evidence type="ECO:0000256" key="2">
    <source>
        <dbReference type="RuleBase" id="RU362119"/>
    </source>
</evidence>
<dbReference type="KEGG" id="ahal:FTX54_013725"/>
<evidence type="ECO:0000256" key="1">
    <source>
        <dbReference type="ARBA" id="ARBA00022729"/>
    </source>
</evidence>
<sequence>MNTLTVLHTNDLHSELEQWSAVTEIVKKQRRQAEKLGHDVLLFDIGDHSDRMHVLTEGLVGKGNTDLLNAMNYKAVTIGNNEGITMAKKDLNSLYDNAEFDILLANLFNKDGGRPDWCSPWKIYPLSNGKKAAVIGVTYPFYAFYEELGWHITDPLKEIDGLLPEMKASADFIICLSHLGYRLDKQMADKFPDIHLILGAHTHHVLNGGERVNKSWLHQCGRSGSHVGEVTVDAENEPYVAHIQTHEVNKRNRDKATDTLLKEVEKRALPFMDEVITTLPKGLEVSWYEPSPLVLLLADALREWCEADVAMVNSGLLLKGLPAGDITKRHIHEICPHPINPAKVSMSGSDLYHLMKQSNDNTMINYPLKGYGFRGKVLGLTLYASEEWTTSSMKDVETYGAGIDPKRYYSVAVPDLITFSHLYPFVTELASKTYYMPEFLRDLLAWKLKEPAGKQSESK</sequence>
<dbReference type="AlphaFoldDB" id="A0A5C7F433"/>
<dbReference type="SUPFAM" id="SSF56300">
    <property type="entry name" value="Metallo-dependent phosphatases"/>
    <property type="match status" value="1"/>
</dbReference>
<reference evidence="5 6" key="1">
    <citation type="submission" date="2024-01" db="EMBL/GenBank/DDBJ databases">
        <title>Complete Genome Sequence of Alkalicoccus halolimnae BZ-SZ-XJ29T, a Moderately Halophilic Bacterium Isolated from a Salt Lake.</title>
        <authorList>
            <person name="Zhao B."/>
        </authorList>
    </citation>
    <scope>NUCLEOTIDE SEQUENCE [LARGE SCALE GENOMIC DNA]</scope>
    <source>
        <strain evidence="5 6">BZ-SZ-XJ29</strain>
    </source>
</reference>
<comment type="similarity">
    <text evidence="2">Belongs to the 5'-nucleotidase family.</text>
</comment>
<dbReference type="InterPro" id="IPR036907">
    <property type="entry name" value="5'-Nucleotdase_C_sf"/>
</dbReference>
<dbReference type="GO" id="GO:0000166">
    <property type="term" value="F:nucleotide binding"/>
    <property type="evidence" value="ECO:0007669"/>
    <property type="project" value="UniProtKB-KW"/>
</dbReference>
<dbReference type="InterPro" id="IPR004843">
    <property type="entry name" value="Calcineurin-like_PHP"/>
</dbReference>
<dbReference type="GO" id="GO:0008768">
    <property type="term" value="F:UDP-sugar diphosphatase activity"/>
    <property type="evidence" value="ECO:0007669"/>
    <property type="project" value="TreeGrafter"/>
</dbReference>
<dbReference type="InterPro" id="IPR006179">
    <property type="entry name" value="5_nucleotidase/apyrase"/>
</dbReference>
<dbReference type="PROSITE" id="PS00785">
    <property type="entry name" value="5_NUCLEOTIDASE_1"/>
    <property type="match status" value="1"/>
</dbReference>
<dbReference type="Gene3D" id="3.60.21.10">
    <property type="match status" value="1"/>
</dbReference>
<keyword evidence="1" id="KW-0732">Signal</keyword>
<dbReference type="EMBL" id="CP144914">
    <property type="protein sequence ID" value="WWD79444.1"/>
    <property type="molecule type" value="Genomic_DNA"/>
</dbReference>
<dbReference type="InterPro" id="IPR008334">
    <property type="entry name" value="5'-Nucleotdase_C"/>
</dbReference>